<keyword evidence="4" id="KW-0547">Nucleotide-binding</keyword>
<keyword evidence="11" id="KW-1185">Reference proteome</keyword>
<evidence type="ECO:0000313" key="11">
    <source>
        <dbReference type="Proteomes" id="UP000228945"/>
    </source>
</evidence>
<feature type="domain" description="Polysaccharide chain length determinant N-terminal" evidence="9">
    <location>
        <begin position="37"/>
        <end position="111"/>
    </location>
</feature>
<dbReference type="InterPro" id="IPR027417">
    <property type="entry name" value="P-loop_NTPase"/>
</dbReference>
<evidence type="ECO:0000256" key="6">
    <source>
        <dbReference type="ARBA" id="ARBA00022989"/>
    </source>
</evidence>
<dbReference type="Proteomes" id="UP000228945">
    <property type="component" value="Chromosome"/>
</dbReference>
<evidence type="ECO:0000256" key="3">
    <source>
        <dbReference type="ARBA" id="ARBA00022692"/>
    </source>
</evidence>
<sequence>MTDRTYSDAGPSRPASRAGFTARDLLTPAFYYWKPALLVFLIPVILALMLAAIAKPIYTAQSRLLILPGDDYVFRGGVAGNGPSQVFDRAQIVNAEIEILKSRDLQERAIRAVGMQRVYPAFPDTQRGMDQALERLSKDLRIENVPASNVIELHLRHRDARISADLLNRLVELYIRDRRDVFERSDVKAAREQQADLQMRLSGVEDRIAAFSNEHQLGDYNQELIAVQTQQTALAGQIHSLDQQLSAAGGRAGRLAGEIRSAPREITLNIDSARSQQVESLTTALMALKEQRRVAAARYRDGYPLVAELDRQIAGLEGAIEAAPPQQTALVRRGANPVYQELDTQLATTRGEAAALEAARAKAAQSLGANGERLAQLIRIGPQYRELLRDRALLEGAYQDIARRSEDVRLEGALAGAQANVRIIQRAEPPTKGRAGRLILLAAGVVLGGLAALAVIVLSAATQQVMVTPADVEAKLDLPILASVPQGANDAPRAPLWRPTPGRMTADDANILHRLLRSVAGDGPAVMQWIAADDGEGVSTLALDMALHRAQRSRAKVLLVDVEPAERGGLADLLKRGGASLEVVSRRDRILRVNDSNLYVTAPLNLPGRPLPEERWAALLTAARQTYPLIVVDSPPVQRSAAGVLLAPLADLTLAVVEAERTRAPVVENLIRRIESAGGTVFGVVLNKRRFYIPQFLYARL</sequence>
<evidence type="ECO:0000259" key="9">
    <source>
        <dbReference type="Pfam" id="PF02706"/>
    </source>
</evidence>
<evidence type="ECO:0000313" key="10">
    <source>
        <dbReference type="EMBL" id="ATQ43299.1"/>
    </source>
</evidence>
<evidence type="ECO:0000256" key="2">
    <source>
        <dbReference type="ARBA" id="ARBA00022475"/>
    </source>
</evidence>
<accession>A0A2D2AZ57</accession>
<dbReference type="Pfam" id="PF02706">
    <property type="entry name" value="Wzz"/>
    <property type="match status" value="1"/>
</dbReference>
<keyword evidence="3 8" id="KW-0812">Transmembrane</keyword>
<keyword evidence="7 8" id="KW-0472">Membrane</keyword>
<evidence type="ECO:0000256" key="8">
    <source>
        <dbReference type="SAM" id="Phobius"/>
    </source>
</evidence>
<proteinExistence type="predicted"/>
<evidence type="ECO:0000256" key="1">
    <source>
        <dbReference type="ARBA" id="ARBA00004651"/>
    </source>
</evidence>
<dbReference type="PANTHER" id="PTHR32309">
    <property type="entry name" value="TYROSINE-PROTEIN KINASE"/>
    <property type="match status" value="1"/>
</dbReference>
<evidence type="ECO:0000256" key="7">
    <source>
        <dbReference type="ARBA" id="ARBA00023136"/>
    </source>
</evidence>
<name>A0A2D2AZ57_9CAUL</name>
<keyword evidence="5" id="KW-0067">ATP-binding</keyword>
<dbReference type="KEGG" id="cmb:CSW64_13155"/>
<dbReference type="SUPFAM" id="SSF52540">
    <property type="entry name" value="P-loop containing nucleoside triphosphate hydrolases"/>
    <property type="match status" value="1"/>
</dbReference>
<feature type="transmembrane region" description="Helical" evidence="8">
    <location>
        <begin position="32"/>
        <end position="54"/>
    </location>
</feature>
<dbReference type="Gene3D" id="3.40.50.300">
    <property type="entry name" value="P-loop containing nucleotide triphosphate hydrolases"/>
    <property type="match status" value="1"/>
</dbReference>
<dbReference type="EMBL" id="CP024201">
    <property type="protein sequence ID" value="ATQ43299.1"/>
    <property type="molecule type" value="Genomic_DNA"/>
</dbReference>
<dbReference type="GO" id="GO:0004713">
    <property type="term" value="F:protein tyrosine kinase activity"/>
    <property type="evidence" value="ECO:0007669"/>
    <property type="project" value="TreeGrafter"/>
</dbReference>
<organism evidence="10 11">
    <name type="scientific">Caulobacter mirabilis</name>
    <dbReference type="NCBI Taxonomy" id="69666"/>
    <lineage>
        <taxon>Bacteria</taxon>
        <taxon>Pseudomonadati</taxon>
        <taxon>Pseudomonadota</taxon>
        <taxon>Alphaproteobacteria</taxon>
        <taxon>Caulobacterales</taxon>
        <taxon>Caulobacteraceae</taxon>
        <taxon>Caulobacter</taxon>
    </lineage>
</organism>
<gene>
    <name evidence="10" type="ORF">CSW64_13155</name>
</gene>
<dbReference type="OrthoDB" id="7250902at2"/>
<dbReference type="GO" id="GO:0005886">
    <property type="term" value="C:plasma membrane"/>
    <property type="evidence" value="ECO:0007669"/>
    <property type="project" value="UniProtKB-SubCell"/>
</dbReference>
<reference evidence="10 11" key="1">
    <citation type="submission" date="2017-10" db="EMBL/GenBank/DDBJ databases">
        <title>Genome sequence of Caulobacter mirabilis FWC38.</title>
        <authorList>
            <person name="Fiebig A."/>
            <person name="Crosson S."/>
        </authorList>
    </citation>
    <scope>NUCLEOTIDE SEQUENCE [LARGE SCALE GENOMIC DNA]</scope>
    <source>
        <strain evidence="10 11">FWC 38</strain>
    </source>
</reference>
<dbReference type="AlphaFoldDB" id="A0A2D2AZ57"/>
<keyword evidence="2" id="KW-1003">Cell membrane</keyword>
<dbReference type="InterPro" id="IPR003856">
    <property type="entry name" value="LPS_length_determ_N"/>
</dbReference>
<protein>
    <recommendedName>
        <fullName evidence="9">Polysaccharide chain length determinant N-terminal domain-containing protein</fullName>
    </recommendedName>
</protein>
<dbReference type="InterPro" id="IPR050445">
    <property type="entry name" value="Bact_polysacc_biosynth/exp"/>
</dbReference>
<evidence type="ECO:0000256" key="4">
    <source>
        <dbReference type="ARBA" id="ARBA00022741"/>
    </source>
</evidence>
<dbReference type="CDD" id="cd05387">
    <property type="entry name" value="BY-kinase"/>
    <property type="match status" value="1"/>
</dbReference>
<evidence type="ECO:0000256" key="5">
    <source>
        <dbReference type="ARBA" id="ARBA00022840"/>
    </source>
</evidence>
<dbReference type="RefSeq" id="WP_099622550.1">
    <property type="nucleotide sequence ID" value="NZ_CP024201.1"/>
</dbReference>
<dbReference type="PANTHER" id="PTHR32309:SF13">
    <property type="entry name" value="FERRIC ENTEROBACTIN TRANSPORT PROTEIN FEPE"/>
    <property type="match status" value="1"/>
</dbReference>
<keyword evidence="6 8" id="KW-1133">Transmembrane helix</keyword>
<dbReference type="InterPro" id="IPR005702">
    <property type="entry name" value="Wzc-like_C"/>
</dbReference>
<feature type="transmembrane region" description="Helical" evidence="8">
    <location>
        <begin position="438"/>
        <end position="461"/>
    </location>
</feature>
<comment type="subcellular location">
    <subcellularLocation>
        <location evidence="1">Cell membrane</location>
        <topology evidence="1">Multi-pass membrane protein</topology>
    </subcellularLocation>
</comment>